<dbReference type="RefSeq" id="XP_007826532.1">
    <property type="nucleotide sequence ID" value="XM_007828341.1"/>
</dbReference>
<reference evidence="1 2" key="1">
    <citation type="journal article" date="2011" name="PLoS Genet.">
        <title>Genome sequencing and comparative transcriptomics of the model entomopathogenic fungi Metarhizium anisopliae and M. acridum.</title>
        <authorList>
            <person name="Gao Q."/>
            <person name="Jin K."/>
            <person name="Ying S.H."/>
            <person name="Zhang Y."/>
            <person name="Xiao G."/>
            <person name="Shang Y."/>
            <person name="Duan Z."/>
            <person name="Hu X."/>
            <person name="Xie X.Q."/>
            <person name="Zhou G."/>
            <person name="Peng G."/>
            <person name="Luo Z."/>
            <person name="Huang W."/>
            <person name="Wang B."/>
            <person name="Fang W."/>
            <person name="Wang S."/>
            <person name="Zhong Y."/>
            <person name="Ma L.J."/>
            <person name="St Leger R.J."/>
            <person name="Zhao G.P."/>
            <person name="Pei Y."/>
            <person name="Feng M.G."/>
            <person name="Xia Y."/>
            <person name="Wang C."/>
        </authorList>
    </citation>
    <scope>NUCLEOTIDE SEQUENCE [LARGE SCALE GENOMIC DNA]</scope>
    <source>
        <strain evidence="2">ARSEF 23 / ATCC MYA-3075</strain>
    </source>
</reference>
<dbReference type="OrthoDB" id="3938867at2759"/>
<dbReference type="Proteomes" id="UP000002498">
    <property type="component" value="Unassembled WGS sequence"/>
</dbReference>
<gene>
    <name evidence="1" type="ORF">MAA_10343</name>
</gene>
<organism evidence="1 2">
    <name type="scientific">Metarhizium robertsii (strain ARSEF 23 / ATCC MYA-3075)</name>
    <name type="common">Metarhizium anisopliae (strain ARSEF 23)</name>
    <dbReference type="NCBI Taxonomy" id="655844"/>
    <lineage>
        <taxon>Eukaryota</taxon>
        <taxon>Fungi</taxon>
        <taxon>Dikarya</taxon>
        <taxon>Ascomycota</taxon>
        <taxon>Pezizomycotina</taxon>
        <taxon>Sordariomycetes</taxon>
        <taxon>Hypocreomycetidae</taxon>
        <taxon>Hypocreales</taxon>
        <taxon>Clavicipitaceae</taxon>
        <taxon>Metarhizium</taxon>
    </lineage>
</organism>
<evidence type="ECO:0000313" key="2">
    <source>
        <dbReference type="Proteomes" id="UP000002498"/>
    </source>
</evidence>
<evidence type="ECO:0000313" key="1">
    <source>
        <dbReference type="EMBL" id="EFY94191.1"/>
    </source>
</evidence>
<dbReference type="EMBL" id="ADNJ02000031">
    <property type="protein sequence ID" value="EFY94191.1"/>
    <property type="molecule type" value="Genomic_DNA"/>
</dbReference>
<dbReference type="KEGG" id="maj:MAA_10343"/>
<accession>E9FDJ4</accession>
<protein>
    <submittedName>
        <fullName evidence="1">F-box domain protein</fullName>
    </submittedName>
</protein>
<sequence>MLGTIIRTATSRHLAPGLSRKSQPTQKSTAVPWLVRTRAEYAALERDLENEVYELRDDVDSIPDSYHGFRDFVEFPSELPSMPDVGAQYTYITNLDQEILTMNGSIHWKLSNIPRQGNLWLHAIKKSIHKGKLTISSETCPEEHMASPALAPSTLSNEIKYNYRLVVPKANIEAAPKMFLTYVLSRVLKNYQSQITQFAMEWTAESFPFRELCFAFVSIASDLANLQGYHPLKPAMFHRPGEPPGVSPVETIYWLDDVLVSLTRVPDGTSVTRAVSYGVSQGRNHFQIVILSIFEVILAEVLLGDENKPFVKVSKPIKLSPLRMDYCTSFHPRERPEAETGMKRRRRRGELIMMSHCRWIVRTLGEEFLGFAALVNFFEVAGNRRAATKSSGRLPTELYEQILDFVDHETWISCLDVSRQIRYLCLRRFRLDHQMRIVTGPSVLPQEMDREHLPSFDAENIQSGRSIPIMAAPSRFGPRDDTYNWIPEIGNDLKMAMEDVVIQFGLQGEVSVGSDSPTWTSDEDE</sequence>
<dbReference type="HOGENOM" id="CLU_016701_1_0_1"/>
<proteinExistence type="predicted"/>
<name>E9FDJ4_METRA</name>
<dbReference type="GeneID" id="19264629"/>
<reference evidence="1 2" key="2">
    <citation type="journal article" date="2014" name="Proc. Natl. Acad. Sci. U.S.A.">
        <title>Trajectory and genomic determinants of fungal-pathogen speciation and host adaptation.</title>
        <authorList>
            <person name="Hu X."/>
            <person name="Xiao G."/>
            <person name="Zheng P."/>
            <person name="Shang Y."/>
            <person name="Su Y."/>
            <person name="Zhang X."/>
            <person name="Liu X."/>
            <person name="Zhan S."/>
            <person name="St Leger R.J."/>
            <person name="Wang C."/>
        </authorList>
    </citation>
    <scope>GENOME REANNOTATION</scope>
    <source>
        <strain evidence="2">ARSEF 23 / ATCC MYA-3075</strain>
    </source>
</reference>
<comment type="caution">
    <text evidence="1">The sequence shown here is derived from an EMBL/GenBank/DDBJ whole genome shotgun (WGS) entry which is preliminary data.</text>
</comment>
<keyword evidence="2" id="KW-1185">Reference proteome</keyword>
<dbReference type="AlphaFoldDB" id="E9FDJ4"/>